<evidence type="ECO:0000313" key="2">
    <source>
        <dbReference type="Proteomes" id="UP000694930"/>
    </source>
</evidence>
<feature type="domain" description="Reverse transcriptase Ty1/copia-type" evidence="1">
    <location>
        <begin position="1"/>
        <end position="57"/>
    </location>
</feature>
<keyword evidence="2" id="KW-1185">Reference proteome</keyword>
<protein>
    <submittedName>
        <fullName evidence="3">Uncharacterized protein LOC107017049</fullName>
    </submittedName>
</protein>
<accession>A0ABM1GLC7</accession>
<reference evidence="2" key="1">
    <citation type="journal article" date="2014" name="Nat. Genet.">
        <title>The genome of the stress-tolerant wild tomato species Solanum pennellii.</title>
        <authorList>
            <person name="Bolger A."/>
            <person name="Scossa F."/>
            <person name="Bolger M.E."/>
            <person name="Lanz C."/>
            <person name="Maumus F."/>
            <person name="Tohge T."/>
            <person name="Quesneville H."/>
            <person name="Alseekh S."/>
            <person name="Sorensen I."/>
            <person name="Lichtenstein G."/>
            <person name="Fich E.A."/>
            <person name="Conte M."/>
            <person name="Keller H."/>
            <person name="Schneeberger K."/>
            <person name="Schwacke R."/>
            <person name="Ofner I."/>
            <person name="Vrebalov J."/>
            <person name="Xu Y."/>
            <person name="Osorio S."/>
            <person name="Aflitos S.A."/>
            <person name="Schijlen E."/>
            <person name="Jimenez-Gomez J.M."/>
            <person name="Ryngajllo M."/>
            <person name="Kimura S."/>
            <person name="Kumar R."/>
            <person name="Koenig D."/>
            <person name="Headland L.R."/>
            <person name="Maloof J.N."/>
            <person name="Sinha N."/>
            <person name="van Ham R.C."/>
            <person name="Lankhorst R.K."/>
            <person name="Mao L."/>
            <person name="Vogel A."/>
            <person name="Arsova B."/>
            <person name="Panstruga R."/>
            <person name="Fei Z."/>
            <person name="Rose J.K."/>
            <person name="Zamir D."/>
            <person name="Carrari F."/>
            <person name="Giovannoni J.J."/>
            <person name="Weigel D."/>
            <person name="Usadel B."/>
            <person name="Fernie A.R."/>
        </authorList>
    </citation>
    <scope>NUCLEOTIDE SEQUENCE [LARGE SCALE GENOMIC DNA]</scope>
    <source>
        <strain evidence="2">cv. LA0716</strain>
    </source>
</reference>
<dbReference type="CDD" id="cd09272">
    <property type="entry name" value="RNase_HI_RT_Ty1"/>
    <property type="match status" value="1"/>
</dbReference>
<sequence>MLRTHFKIKDLGEMRYFLGLEIARNKDGIMVSQRKFALDLISDFGLAGTKPASTPLEVNQRFTSQDFDMSCEAQDAHEDVALSDPAGYQKLVGKLLYLTMTRPDISYAVQNLSQFMHKPKKSHMEGALRVIRYLKNAPGLGIMLTSKICKQLSVYCDADWATCPMTRRSVSGFVVKIGDSLISWKSKKQNTVSRSSAEAEYRSMANAVSEVVWLIGLYKELKVELELPVRLFVIAKHHSKLLLILSITKELSI</sequence>
<evidence type="ECO:0000313" key="3">
    <source>
        <dbReference type="RefSeq" id="XP_015072816.1"/>
    </source>
</evidence>
<dbReference type="InterPro" id="IPR013103">
    <property type="entry name" value="RVT_2"/>
</dbReference>
<dbReference type="PANTHER" id="PTHR11439">
    <property type="entry name" value="GAG-POL-RELATED RETROTRANSPOSON"/>
    <property type="match status" value="1"/>
</dbReference>
<dbReference type="InterPro" id="IPR043502">
    <property type="entry name" value="DNA/RNA_pol_sf"/>
</dbReference>
<gene>
    <name evidence="3" type="primary">LOC107017049</name>
</gene>
<dbReference type="SUPFAM" id="SSF56672">
    <property type="entry name" value="DNA/RNA polymerases"/>
    <property type="match status" value="1"/>
</dbReference>
<reference evidence="3" key="2">
    <citation type="submission" date="2025-08" db="UniProtKB">
        <authorList>
            <consortium name="RefSeq"/>
        </authorList>
    </citation>
    <scope>IDENTIFICATION</scope>
</reference>
<proteinExistence type="predicted"/>
<dbReference type="PANTHER" id="PTHR11439:SF468">
    <property type="entry name" value="REVERSE TRANSCRIPTASE TY1_COPIA-TYPE DOMAIN-CONTAINING PROTEIN"/>
    <property type="match status" value="1"/>
</dbReference>
<evidence type="ECO:0000259" key="1">
    <source>
        <dbReference type="Pfam" id="PF07727"/>
    </source>
</evidence>
<dbReference type="GeneID" id="107017049"/>
<dbReference type="Pfam" id="PF07727">
    <property type="entry name" value="RVT_2"/>
    <property type="match status" value="1"/>
</dbReference>
<name>A0ABM1GLC7_SOLPN</name>
<dbReference type="RefSeq" id="XP_015072816.1">
    <property type="nucleotide sequence ID" value="XM_015217330.1"/>
</dbReference>
<organism evidence="2 3">
    <name type="scientific">Solanum pennellii</name>
    <name type="common">Tomato</name>
    <name type="synonym">Lycopersicon pennellii</name>
    <dbReference type="NCBI Taxonomy" id="28526"/>
    <lineage>
        <taxon>Eukaryota</taxon>
        <taxon>Viridiplantae</taxon>
        <taxon>Streptophyta</taxon>
        <taxon>Embryophyta</taxon>
        <taxon>Tracheophyta</taxon>
        <taxon>Spermatophyta</taxon>
        <taxon>Magnoliopsida</taxon>
        <taxon>eudicotyledons</taxon>
        <taxon>Gunneridae</taxon>
        <taxon>Pentapetalae</taxon>
        <taxon>asterids</taxon>
        <taxon>lamiids</taxon>
        <taxon>Solanales</taxon>
        <taxon>Solanaceae</taxon>
        <taxon>Solanoideae</taxon>
        <taxon>Solaneae</taxon>
        <taxon>Solanum</taxon>
        <taxon>Solanum subgen. Lycopersicon</taxon>
    </lineage>
</organism>
<dbReference type="Proteomes" id="UP000694930">
    <property type="component" value="Chromosome 4"/>
</dbReference>